<dbReference type="InterPro" id="IPR001882">
    <property type="entry name" value="Biotin_BS"/>
</dbReference>
<evidence type="ECO:0000256" key="7">
    <source>
        <dbReference type="ARBA" id="ARBA00023160"/>
    </source>
</evidence>
<keyword evidence="8 9" id="KW-0092">Biotin</keyword>
<dbReference type="GO" id="GO:0006633">
    <property type="term" value="P:fatty acid biosynthetic process"/>
    <property type="evidence" value="ECO:0007669"/>
    <property type="project" value="UniProtKB-UniPathway"/>
</dbReference>
<organism evidence="12 13">
    <name type="scientific">Wenzhouxiangella sediminis</name>
    <dbReference type="NCBI Taxonomy" id="1792836"/>
    <lineage>
        <taxon>Bacteria</taxon>
        <taxon>Pseudomonadati</taxon>
        <taxon>Pseudomonadota</taxon>
        <taxon>Gammaproteobacteria</taxon>
        <taxon>Chromatiales</taxon>
        <taxon>Wenzhouxiangellaceae</taxon>
        <taxon>Wenzhouxiangella</taxon>
    </lineage>
</organism>
<evidence type="ECO:0000313" key="13">
    <source>
        <dbReference type="Proteomes" id="UP000260351"/>
    </source>
</evidence>
<dbReference type="SUPFAM" id="SSF51230">
    <property type="entry name" value="Single hybrid motif"/>
    <property type="match status" value="1"/>
</dbReference>
<dbReference type="NCBIfam" id="TIGR00531">
    <property type="entry name" value="BCCP"/>
    <property type="match status" value="1"/>
</dbReference>
<evidence type="ECO:0000256" key="9">
    <source>
        <dbReference type="RuleBase" id="RU364072"/>
    </source>
</evidence>
<name>A0A3E1K9W6_9GAMM</name>
<evidence type="ECO:0000256" key="10">
    <source>
        <dbReference type="SAM" id="MobiDB-lite"/>
    </source>
</evidence>
<evidence type="ECO:0000256" key="8">
    <source>
        <dbReference type="ARBA" id="ARBA00023267"/>
    </source>
</evidence>
<evidence type="ECO:0000256" key="5">
    <source>
        <dbReference type="ARBA" id="ARBA00022832"/>
    </source>
</evidence>
<dbReference type="InterPro" id="IPR011053">
    <property type="entry name" value="Single_hybrid_motif"/>
</dbReference>
<feature type="compositionally biased region" description="Low complexity" evidence="10">
    <location>
        <begin position="38"/>
        <end position="66"/>
    </location>
</feature>
<dbReference type="PROSITE" id="PS50968">
    <property type="entry name" value="BIOTINYL_LIPOYL"/>
    <property type="match status" value="1"/>
</dbReference>
<dbReference type="PANTHER" id="PTHR45266:SF3">
    <property type="entry name" value="OXALOACETATE DECARBOXYLASE ALPHA CHAIN"/>
    <property type="match status" value="1"/>
</dbReference>
<dbReference type="PRINTS" id="PR01071">
    <property type="entry name" value="ACOABIOTINCC"/>
</dbReference>
<dbReference type="GO" id="GO:0009317">
    <property type="term" value="C:acetyl-CoA carboxylase complex"/>
    <property type="evidence" value="ECO:0007669"/>
    <property type="project" value="InterPro"/>
</dbReference>
<evidence type="ECO:0000256" key="1">
    <source>
        <dbReference type="ARBA" id="ARBA00003761"/>
    </source>
</evidence>
<feature type="domain" description="Lipoyl-binding" evidence="11">
    <location>
        <begin position="84"/>
        <end position="160"/>
    </location>
</feature>
<evidence type="ECO:0000256" key="3">
    <source>
        <dbReference type="ARBA" id="ARBA00017562"/>
    </source>
</evidence>
<evidence type="ECO:0000259" key="11">
    <source>
        <dbReference type="PROSITE" id="PS50968"/>
    </source>
</evidence>
<keyword evidence="4 9" id="KW-0444">Lipid biosynthesis</keyword>
<comment type="function">
    <text evidence="1 9">This protein is a component of the acetyl coenzyme A carboxylase complex; first, biotin carboxylase catalyzes the carboxylation of the carrier protein and then the transcarboxylase transfers the carboxyl group to form malonyl-CoA.</text>
</comment>
<accession>A0A3E1K9W6</accession>
<comment type="pathway">
    <text evidence="2 9">Lipid metabolism; fatty acid biosynthesis.</text>
</comment>
<dbReference type="PANTHER" id="PTHR45266">
    <property type="entry name" value="OXALOACETATE DECARBOXYLASE ALPHA CHAIN"/>
    <property type="match status" value="1"/>
</dbReference>
<dbReference type="RefSeq" id="WP_116650463.1">
    <property type="nucleotide sequence ID" value="NZ_QUZK01000034.1"/>
</dbReference>
<dbReference type="Gene3D" id="2.40.50.100">
    <property type="match status" value="1"/>
</dbReference>
<dbReference type="PROSITE" id="PS00188">
    <property type="entry name" value="BIOTIN"/>
    <property type="match status" value="1"/>
</dbReference>
<sequence>MDLRKIKKLIELLEESELAEIEIHEGEESVRLIRHHAQQAAQATHQIPVSAPAPQAPAAAPQPAAEGSGGGEQSAEPGESLPEGEVVRSPMVGTFYSAPNPESDPFVRVGSKVASGDTLCLVEAMKMFNQIEAEFSGEVVAVLVEDGQPVEFDEPLFVIRKG</sequence>
<dbReference type="EMBL" id="QUZK01000034">
    <property type="protein sequence ID" value="RFF30522.1"/>
    <property type="molecule type" value="Genomic_DNA"/>
</dbReference>
<dbReference type="OrthoDB" id="9811735at2"/>
<dbReference type="CDD" id="cd06850">
    <property type="entry name" value="biotinyl_domain"/>
    <property type="match status" value="1"/>
</dbReference>
<reference evidence="12 13" key="1">
    <citation type="submission" date="2018-08" db="EMBL/GenBank/DDBJ databases">
        <title>Wenzhouxiangella salilacus sp. nov., a novel bacterium isolated from a saline lake in Xinjiang Province, China.</title>
        <authorList>
            <person name="Han S."/>
        </authorList>
    </citation>
    <scope>NUCLEOTIDE SEQUENCE [LARGE SCALE GENOMIC DNA]</scope>
    <source>
        <strain evidence="12 13">XDB06</strain>
    </source>
</reference>
<dbReference type="InterPro" id="IPR001249">
    <property type="entry name" value="AcCoA_biotinCC"/>
</dbReference>
<dbReference type="GO" id="GO:0003989">
    <property type="term" value="F:acetyl-CoA carboxylase activity"/>
    <property type="evidence" value="ECO:0007669"/>
    <property type="project" value="InterPro"/>
</dbReference>
<keyword evidence="13" id="KW-1185">Reference proteome</keyword>
<keyword evidence="5 9" id="KW-0276">Fatty acid metabolism</keyword>
<dbReference type="Proteomes" id="UP000260351">
    <property type="component" value="Unassembled WGS sequence"/>
</dbReference>
<keyword evidence="7 9" id="KW-0275">Fatty acid biosynthesis</keyword>
<protein>
    <recommendedName>
        <fullName evidence="3 9">Biotin carboxyl carrier protein of acetyl-CoA carboxylase</fullName>
    </recommendedName>
</protein>
<evidence type="ECO:0000256" key="2">
    <source>
        <dbReference type="ARBA" id="ARBA00005194"/>
    </source>
</evidence>
<dbReference type="InterPro" id="IPR000089">
    <property type="entry name" value="Biotin_lipoyl"/>
</dbReference>
<keyword evidence="6 9" id="KW-0443">Lipid metabolism</keyword>
<dbReference type="Pfam" id="PF00364">
    <property type="entry name" value="Biotin_lipoyl"/>
    <property type="match status" value="1"/>
</dbReference>
<dbReference type="AlphaFoldDB" id="A0A3E1K9W6"/>
<dbReference type="UniPathway" id="UPA00094"/>
<gene>
    <name evidence="12" type="ORF">DZC52_07245</name>
</gene>
<feature type="region of interest" description="Disordered" evidence="10">
    <location>
        <begin position="36"/>
        <end position="95"/>
    </location>
</feature>
<dbReference type="InterPro" id="IPR050709">
    <property type="entry name" value="Biotin_Carboxyl_Carrier/Decarb"/>
</dbReference>
<proteinExistence type="predicted"/>
<comment type="caution">
    <text evidence="12">The sequence shown here is derived from an EMBL/GenBank/DDBJ whole genome shotgun (WGS) entry which is preliminary data.</text>
</comment>
<dbReference type="FunFam" id="2.40.50.100:FF:000003">
    <property type="entry name" value="Acetyl-CoA carboxylase biotin carboxyl carrier protein"/>
    <property type="match status" value="1"/>
</dbReference>
<evidence type="ECO:0000256" key="4">
    <source>
        <dbReference type="ARBA" id="ARBA00022516"/>
    </source>
</evidence>
<evidence type="ECO:0000256" key="6">
    <source>
        <dbReference type="ARBA" id="ARBA00023098"/>
    </source>
</evidence>
<evidence type="ECO:0000313" key="12">
    <source>
        <dbReference type="EMBL" id="RFF30522.1"/>
    </source>
</evidence>